<dbReference type="GO" id="GO:0005524">
    <property type="term" value="F:ATP binding"/>
    <property type="evidence" value="ECO:0007669"/>
    <property type="project" value="UniProtKB-KW"/>
</dbReference>
<feature type="region of interest" description="Disordered" evidence="3">
    <location>
        <begin position="34"/>
        <end position="59"/>
    </location>
</feature>
<dbReference type="GO" id="GO:0030687">
    <property type="term" value="C:preribosome, large subunit precursor"/>
    <property type="evidence" value="ECO:0007669"/>
    <property type="project" value="TreeGrafter"/>
</dbReference>
<dbReference type="AlphaFoldDB" id="A0A445ILK0"/>
<evidence type="ECO:0000256" key="3">
    <source>
        <dbReference type="SAM" id="MobiDB-lite"/>
    </source>
</evidence>
<keyword evidence="5" id="KW-1185">Reference proteome</keyword>
<dbReference type="Proteomes" id="UP000289340">
    <property type="component" value="Chromosome 10"/>
</dbReference>
<feature type="compositionally biased region" description="Basic and acidic residues" evidence="3">
    <location>
        <begin position="34"/>
        <end position="44"/>
    </location>
</feature>
<dbReference type="GO" id="GO:0005634">
    <property type="term" value="C:nucleus"/>
    <property type="evidence" value="ECO:0007669"/>
    <property type="project" value="TreeGrafter"/>
</dbReference>
<organism evidence="4 5">
    <name type="scientific">Glycine soja</name>
    <name type="common">Wild soybean</name>
    <dbReference type="NCBI Taxonomy" id="3848"/>
    <lineage>
        <taxon>Eukaryota</taxon>
        <taxon>Viridiplantae</taxon>
        <taxon>Streptophyta</taxon>
        <taxon>Embryophyta</taxon>
        <taxon>Tracheophyta</taxon>
        <taxon>Spermatophyta</taxon>
        <taxon>Magnoliopsida</taxon>
        <taxon>eudicotyledons</taxon>
        <taxon>Gunneridae</taxon>
        <taxon>Pentapetalae</taxon>
        <taxon>rosids</taxon>
        <taxon>fabids</taxon>
        <taxon>Fabales</taxon>
        <taxon>Fabaceae</taxon>
        <taxon>Papilionoideae</taxon>
        <taxon>50 kb inversion clade</taxon>
        <taxon>NPAAA clade</taxon>
        <taxon>indigoferoid/millettioid clade</taxon>
        <taxon>Phaseoleae</taxon>
        <taxon>Glycine</taxon>
        <taxon>Glycine subgen. Soja</taxon>
    </lineage>
</organism>
<feature type="region of interest" description="Disordered" evidence="3">
    <location>
        <begin position="80"/>
        <end position="99"/>
    </location>
</feature>
<feature type="region of interest" description="Disordered" evidence="3">
    <location>
        <begin position="277"/>
        <end position="304"/>
    </location>
</feature>
<dbReference type="PANTHER" id="PTHR48103:SF2">
    <property type="entry name" value="MIDASIN"/>
    <property type="match status" value="1"/>
</dbReference>
<proteinExistence type="predicted"/>
<keyword evidence="1" id="KW-0547">Nucleotide-binding</keyword>
<dbReference type="GO" id="GO:0000055">
    <property type="term" value="P:ribosomal large subunit export from nucleus"/>
    <property type="evidence" value="ECO:0007669"/>
    <property type="project" value="TreeGrafter"/>
</dbReference>
<feature type="compositionally biased region" description="Acidic residues" evidence="3">
    <location>
        <begin position="150"/>
        <end position="166"/>
    </location>
</feature>
<evidence type="ECO:0000313" key="4">
    <source>
        <dbReference type="EMBL" id="RZB86940.1"/>
    </source>
</evidence>
<evidence type="ECO:0000256" key="2">
    <source>
        <dbReference type="ARBA" id="ARBA00022840"/>
    </source>
</evidence>
<sequence>MCFLISEVVIIKKGEIVEAKLLGESKVIQRCFDDNDDKNLKDQSKNNSSKSRRIQDSRRKFRVKNQDSRFKISRIKIQDDGTLNTSGDASGTSMGKGVGLKDVSDQIADEDQWLGTREQHDDSNEVPSSNNTWIEMEQDFEVDAQSLSEDSGEDNDIDGENGELESEMGPIGPNSEVVAEKGDETASLGDEGDGGNANKVNMDKEAAYSKTTRLKPDVLDQASNMNMNLDIKEDVDLMEGEPDVQGHDQQEDTNMNFTQPKKYASKSSKLIDKQVSPTELASQSKVDWQTSGTENVTAESNLSNSHHDFDPTLLGGLPSSNMFEMDVKIFDSSNSGGEMDDDNAHEHGYVSEFEKETTQALGPALVEQVDRNIDCDKFDKECLTGEDAKLQFEKKKSEMNSLSLHEKDLGKGQDPCDVPNYVKDNAITLWKRFELSTTKLSLKLDEQLHHVMEPTVASKLQGDYKIGKRINMKKVIPYITSDYKSCCGDVAIEALVIVCPVVSQLEMGSLVVASFGTKGNIKLLHDFDKPFTGKVSVKEKMISNLTFKEENTIVDEPVVNLLKYLTNKLDVALAKARLPSRHNPLQVDKWVPLLLRILECDEEFRPT</sequence>
<dbReference type="GO" id="GO:0000027">
    <property type="term" value="P:ribosomal large subunit assembly"/>
    <property type="evidence" value="ECO:0007669"/>
    <property type="project" value="TreeGrafter"/>
</dbReference>
<comment type="caution">
    <text evidence="4">The sequence shown here is derived from an EMBL/GenBank/DDBJ whole genome shotgun (WGS) entry which is preliminary data.</text>
</comment>
<reference evidence="4 5" key="1">
    <citation type="submission" date="2018-09" db="EMBL/GenBank/DDBJ databases">
        <title>A high-quality reference genome of wild soybean provides a powerful tool to mine soybean genomes.</title>
        <authorList>
            <person name="Xie M."/>
            <person name="Chung C.Y.L."/>
            <person name="Li M.-W."/>
            <person name="Wong F.-L."/>
            <person name="Chan T.-F."/>
            <person name="Lam H.-M."/>
        </authorList>
    </citation>
    <scope>NUCLEOTIDE SEQUENCE [LARGE SCALE GENOMIC DNA]</scope>
    <source>
        <strain evidence="5">cv. W05</strain>
        <tissue evidence="4">Hypocotyl of etiolated seedlings</tissue>
    </source>
</reference>
<keyword evidence="2" id="KW-0067">ATP-binding</keyword>
<evidence type="ECO:0000256" key="1">
    <source>
        <dbReference type="ARBA" id="ARBA00022741"/>
    </source>
</evidence>
<evidence type="ECO:0000313" key="5">
    <source>
        <dbReference type="Proteomes" id="UP000289340"/>
    </source>
</evidence>
<dbReference type="EMBL" id="QZWG01000010">
    <property type="protein sequence ID" value="RZB86940.1"/>
    <property type="molecule type" value="Genomic_DNA"/>
</dbReference>
<accession>A0A445ILK0</accession>
<feature type="compositionally biased region" description="Polar residues" evidence="3">
    <location>
        <begin position="81"/>
        <end position="93"/>
    </location>
</feature>
<dbReference type="PANTHER" id="PTHR48103">
    <property type="entry name" value="MIDASIN-RELATED"/>
    <property type="match status" value="1"/>
</dbReference>
<gene>
    <name evidence="4" type="ORF">D0Y65_026869</name>
</gene>
<protein>
    <submittedName>
        <fullName evidence="4">Midasin</fullName>
    </submittedName>
</protein>
<feature type="region of interest" description="Disordered" evidence="3">
    <location>
        <begin position="144"/>
        <end position="202"/>
    </location>
</feature>
<name>A0A445ILK0_GLYSO</name>